<dbReference type="NCBIfam" id="TIGR00125">
    <property type="entry name" value="cyt_tran_rel"/>
    <property type="match status" value="1"/>
</dbReference>
<dbReference type="PROSITE" id="PS51462">
    <property type="entry name" value="NUDIX"/>
    <property type="match status" value="1"/>
</dbReference>
<dbReference type="EMBL" id="UGQA01000001">
    <property type="protein sequence ID" value="STY96012.1"/>
    <property type="molecule type" value="Genomic_DNA"/>
</dbReference>
<organism evidence="7 8">
    <name type="scientific">Faucicola atlantae</name>
    <dbReference type="NCBI Taxonomy" id="34059"/>
    <lineage>
        <taxon>Bacteria</taxon>
        <taxon>Pseudomonadati</taxon>
        <taxon>Pseudomonadota</taxon>
        <taxon>Gammaproteobacteria</taxon>
        <taxon>Moraxellales</taxon>
        <taxon>Moraxellaceae</taxon>
        <taxon>Faucicola</taxon>
    </lineage>
</organism>
<dbReference type="RefSeq" id="WP_067057092.1">
    <property type="nucleotide sequence ID" value="NZ_MXAO01000002.1"/>
</dbReference>
<evidence type="ECO:0000256" key="1">
    <source>
        <dbReference type="ARBA" id="ARBA00001946"/>
    </source>
</evidence>
<gene>
    <name evidence="7" type="ORF">NCTC11091_01822</name>
</gene>
<accession>A0A378Q5R2</accession>
<feature type="compositionally biased region" description="Low complexity" evidence="5">
    <location>
        <begin position="17"/>
        <end position="27"/>
    </location>
</feature>
<name>A0A378Q5R2_9GAMM</name>
<feature type="region of interest" description="Disordered" evidence="5">
    <location>
        <begin position="1"/>
        <end position="27"/>
    </location>
</feature>
<dbReference type="Pfam" id="PF01467">
    <property type="entry name" value="CTP_transf_like"/>
    <property type="match status" value="1"/>
</dbReference>
<dbReference type="InterPro" id="IPR020084">
    <property type="entry name" value="NUDIX_hydrolase_CS"/>
</dbReference>
<dbReference type="AlphaFoldDB" id="A0A378Q5R2"/>
<proteinExistence type="predicted"/>
<dbReference type="InterPro" id="IPR004821">
    <property type="entry name" value="Cyt_trans-like"/>
</dbReference>
<dbReference type="PROSITE" id="PS00893">
    <property type="entry name" value="NUDIX_BOX"/>
    <property type="match status" value="1"/>
</dbReference>
<keyword evidence="3 7" id="KW-0548">Nucleotidyltransferase</keyword>
<protein>
    <submittedName>
        <fullName evidence="7">Bifunctional NMN adenylyltransferase/Nudix hydrolase</fullName>
    </submittedName>
</protein>
<dbReference type="InterPro" id="IPR000086">
    <property type="entry name" value="NUDIX_hydrolase_dom"/>
</dbReference>
<dbReference type="Gene3D" id="3.90.79.10">
    <property type="entry name" value="Nucleoside Triphosphate Pyrophosphohydrolase"/>
    <property type="match status" value="1"/>
</dbReference>
<dbReference type="SUPFAM" id="SSF52374">
    <property type="entry name" value="Nucleotidylyl transferase"/>
    <property type="match status" value="1"/>
</dbReference>
<comment type="cofactor">
    <cofactor evidence="1">
        <name>Mg(2+)</name>
        <dbReference type="ChEBI" id="CHEBI:18420"/>
    </cofactor>
</comment>
<dbReference type="GO" id="GO:0016787">
    <property type="term" value="F:hydrolase activity"/>
    <property type="evidence" value="ECO:0007669"/>
    <property type="project" value="UniProtKB-KW"/>
</dbReference>
<dbReference type="PANTHER" id="PTHR21342">
    <property type="entry name" value="PHOSPHOPANTETHEINE ADENYLYLTRANSFERASE"/>
    <property type="match status" value="1"/>
</dbReference>
<sequence>MPKSASANPSKDHSKHSTVNNSTTNNSATNSGGYPFDYLVFIGRFQPFHLGHQSVIDAALQLAQHVIVLIGSANLPRSTRNSFSFAEREQMILGAYDKADAKRIHCVGLPDALYNDTRWLQYVQACVQSVTGTLDANIGLIGHSKDSSSYYLSLFPNWQSVAVANYRELSATPLREGYLLGADPLLDLVPASTAKVMKAFKKTPEYKQLHEEAGFIDKYKKQWQDAPYPPTFMTVDAVVVQSGHILLVERRGMPGQGLWALPGGFINPKETLFDACIRELREETRLKVPEAVLRGSRHSQHTFDDPYRSARGRTITQAFYFVLKNDPKGLPAVKGSDDAKRAFWLPLAQLRADKLFEDHYAIICKMVGL</sequence>
<dbReference type="CDD" id="cd18873">
    <property type="entry name" value="NUDIX_NadM_like"/>
    <property type="match status" value="1"/>
</dbReference>
<evidence type="ECO:0000256" key="2">
    <source>
        <dbReference type="ARBA" id="ARBA00022679"/>
    </source>
</evidence>
<evidence type="ECO:0000313" key="7">
    <source>
        <dbReference type="EMBL" id="STY96012.1"/>
    </source>
</evidence>
<evidence type="ECO:0000256" key="4">
    <source>
        <dbReference type="ARBA" id="ARBA00022801"/>
    </source>
</evidence>
<dbReference type="SUPFAM" id="SSF55811">
    <property type="entry name" value="Nudix"/>
    <property type="match status" value="1"/>
</dbReference>
<evidence type="ECO:0000256" key="3">
    <source>
        <dbReference type="ARBA" id="ARBA00022695"/>
    </source>
</evidence>
<evidence type="ECO:0000313" key="8">
    <source>
        <dbReference type="Proteomes" id="UP000255193"/>
    </source>
</evidence>
<dbReference type="Pfam" id="PF00293">
    <property type="entry name" value="NUDIX"/>
    <property type="match status" value="1"/>
</dbReference>
<dbReference type="Gene3D" id="3.40.50.620">
    <property type="entry name" value="HUPs"/>
    <property type="match status" value="1"/>
</dbReference>
<dbReference type="InterPro" id="IPR014729">
    <property type="entry name" value="Rossmann-like_a/b/a_fold"/>
</dbReference>
<dbReference type="GO" id="GO:0016779">
    <property type="term" value="F:nucleotidyltransferase activity"/>
    <property type="evidence" value="ECO:0007669"/>
    <property type="project" value="UniProtKB-KW"/>
</dbReference>
<feature type="domain" description="Nudix hydrolase" evidence="6">
    <location>
        <begin position="230"/>
        <end position="366"/>
    </location>
</feature>
<reference evidence="7 8" key="1">
    <citation type="submission" date="2018-06" db="EMBL/GenBank/DDBJ databases">
        <authorList>
            <consortium name="Pathogen Informatics"/>
            <person name="Doyle S."/>
        </authorList>
    </citation>
    <scope>NUCLEOTIDE SEQUENCE [LARGE SCALE GENOMIC DNA]</scope>
    <source>
        <strain evidence="7 8">NCTC11091</strain>
    </source>
</reference>
<dbReference type="PANTHER" id="PTHR21342:SF0">
    <property type="entry name" value="BIFUNCTIONAL NMN ADENYLYLTRANSFERASE_NUDIX HYDROLASE"/>
    <property type="match status" value="1"/>
</dbReference>
<dbReference type="Proteomes" id="UP000255193">
    <property type="component" value="Unassembled WGS sequence"/>
</dbReference>
<keyword evidence="2 7" id="KW-0808">Transferase</keyword>
<dbReference type="NCBIfam" id="NF003786">
    <property type="entry name" value="PRK05379.1-2"/>
    <property type="match status" value="1"/>
</dbReference>
<evidence type="ECO:0000259" key="6">
    <source>
        <dbReference type="PROSITE" id="PS51462"/>
    </source>
</evidence>
<dbReference type="NCBIfam" id="NF003788">
    <property type="entry name" value="PRK05379.1-5"/>
    <property type="match status" value="1"/>
</dbReference>
<dbReference type="InterPro" id="IPR015797">
    <property type="entry name" value="NUDIX_hydrolase-like_dom_sf"/>
</dbReference>
<keyword evidence="4 7" id="KW-0378">Hydrolase</keyword>
<evidence type="ECO:0000256" key="5">
    <source>
        <dbReference type="SAM" id="MobiDB-lite"/>
    </source>
</evidence>